<dbReference type="InterPro" id="IPR041019">
    <property type="entry name" value="TIG1_plexin"/>
</dbReference>
<evidence type="ECO:0000256" key="3">
    <source>
        <dbReference type="ARBA" id="ARBA00022692"/>
    </source>
</evidence>
<evidence type="ECO:0000256" key="11">
    <source>
        <dbReference type="SAM" id="Phobius"/>
    </source>
</evidence>
<comment type="caution">
    <text evidence="10">Lacks conserved residue(s) required for the propagation of feature annotation.</text>
</comment>
<keyword evidence="14" id="KW-1185">Reference proteome</keyword>
<dbReference type="PROSITE" id="PS51004">
    <property type="entry name" value="SEMA"/>
    <property type="match status" value="1"/>
</dbReference>
<reference evidence="15" key="1">
    <citation type="submission" date="2025-08" db="UniProtKB">
        <authorList>
            <consortium name="RefSeq"/>
        </authorList>
    </citation>
    <scope>IDENTIFICATION</scope>
    <source>
        <tissue evidence="15">Testes</tissue>
    </source>
</reference>
<dbReference type="InterPro" id="IPR036352">
    <property type="entry name" value="Semap_dom_sf"/>
</dbReference>
<evidence type="ECO:0000313" key="15">
    <source>
        <dbReference type="RefSeq" id="XP_002742060.2"/>
    </source>
</evidence>
<dbReference type="InterPro" id="IPR016201">
    <property type="entry name" value="PSI"/>
</dbReference>
<comment type="similarity">
    <text evidence="2">Belongs to the plexin family.</text>
</comment>
<keyword evidence="6 11" id="KW-1133">Transmembrane helix</keyword>
<sequence length="1087" mass="119285">MALKMRSCFLLLFVLQLTLMSHGQDFSIFVETNDPSNKDIRLTRMVLDPNNGRLYVGSVNRLYKLTSDLETEKIESTGPRDDNPNCIPPDFVLCHSTLVSTNNINKILVIDTDNSQLITCGNVYRGSCETRDMDTLDLIEWYDRQVATTATDGSTVAIIAHGPNNDNTGLGPNVLYVGRSGIPGETRWIPLSSRLLPSSNNEDSFSILNDEIGNAGLVQVKSDFFGVNSDFNIDYISVFESNGFTYYVSVQPKIDTITSGPFVTKIVQICQSCNKYKETYIDLPLVCKSSDGVDYNLAQSAYVTQAGDDLAENMNLDSNDNKDIVVVSFAEAEGTSKIPTDKSAVCIYSIKKIREKFFDWLYMCASDINQPTGCAWSSTALEDVCGNTWLADVIGVDLCACRDFGKMTCGTLNITETPCHTSSDSMITAVAALSHAGHTVIFTGNQDGHLKKLKVVNSNSALEYENIKVVHDNPEIVQNGLLFDAENNNIYVMSKRQITKVPVENCENFTTCNDCLGVNGVGDPYCGWCTLENRCSRWNVCQGHIDRSTNRWIADFQCPSVDVYPSTVYWERMALLTLNVTSLPQSLTGFKCVFDTIGTTNATPTGESNVLTCTTPPPSNIPSPGSRGFIKVKLSILSVETNEKFVSTNFYFCDCDSLKTCMTCTENNCGCDWCVFENICSKDVSSCKIEGVVRGNANEANSSQQCPQIKESAETLIPVDLSAEIYVVGENFPQPLDGQTGYECILHIEGAEVITTGERESSESIKCRSFKYMYSEDVISKLVTLQLKWNNDFEIDNPDNVQVNLYKCDVGRSNCGKCQQAELKYQCGWCNSVNEQKCTVINKCNPRNSWLTSEEICPNPTITKIKPEAGPIEGGTRLTIMGYNLGKNVSHVKNVDVAGLGCLPQSDGYRIAEQVQCLTSASNGVHSGHVSITIGNNLMSYSGVSTGQFSYVGEDLNLAVDESDVRVMIGSEFCEVISLAWNQLTCVPPAHPPNGGNDKSGAELWVTIGNSLEFFIGSVSYAEEDPPIASWLIAIFTCTLILLLLLSLTALATCIIRRHFKQRGCNIQSDIAMTTVSGDVSSGYAHL</sequence>
<dbReference type="Proteomes" id="UP000694865">
    <property type="component" value="Unplaced"/>
</dbReference>
<gene>
    <name evidence="15" type="primary">LOC100369158</name>
</gene>
<comment type="subcellular location">
    <subcellularLocation>
        <location evidence="1">Cell membrane</location>
        <topology evidence="1">Single-pass type I membrane protein</topology>
    </subcellularLocation>
</comment>
<dbReference type="InterPro" id="IPR002909">
    <property type="entry name" value="IPT_dom"/>
</dbReference>
<dbReference type="InterPro" id="IPR015943">
    <property type="entry name" value="WD40/YVTN_repeat-like_dom_sf"/>
</dbReference>
<proteinExistence type="inferred from homology"/>
<dbReference type="Pfam" id="PF01437">
    <property type="entry name" value="PSI"/>
    <property type="match status" value="1"/>
</dbReference>
<dbReference type="Pfam" id="PF01833">
    <property type="entry name" value="TIG"/>
    <property type="match status" value="2"/>
</dbReference>
<dbReference type="InterPro" id="IPR002165">
    <property type="entry name" value="Plexin_repeat"/>
</dbReference>
<dbReference type="Pfam" id="PF01403">
    <property type="entry name" value="Sema"/>
    <property type="match status" value="1"/>
</dbReference>
<dbReference type="SUPFAM" id="SSF103575">
    <property type="entry name" value="Plexin repeat"/>
    <property type="match status" value="1"/>
</dbReference>
<feature type="domain" description="Sema" evidence="13">
    <location>
        <begin position="12"/>
        <end position="503"/>
    </location>
</feature>
<dbReference type="CDD" id="cd11236">
    <property type="entry name" value="Sema_plexin_like"/>
    <property type="match status" value="1"/>
</dbReference>
<dbReference type="InterPro" id="IPR001627">
    <property type="entry name" value="Semap_dom"/>
</dbReference>
<keyword evidence="9" id="KW-0325">Glycoprotein</keyword>
<dbReference type="PANTHER" id="PTHR22625">
    <property type="entry name" value="PLEXIN"/>
    <property type="match status" value="1"/>
</dbReference>
<evidence type="ECO:0000256" key="7">
    <source>
        <dbReference type="ARBA" id="ARBA00023136"/>
    </source>
</evidence>
<evidence type="ECO:0000259" key="13">
    <source>
        <dbReference type="PROSITE" id="PS51004"/>
    </source>
</evidence>
<dbReference type="InterPro" id="IPR041362">
    <property type="entry name" value="TIG2_plexin"/>
</dbReference>
<accession>A0ABM0H1E8</accession>
<dbReference type="RefSeq" id="XP_002742060.2">
    <property type="nucleotide sequence ID" value="XM_002742014.2"/>
</dbReference>
<dbReference type="Pfam" id="PF17960">
    <property type="entry name" value="TIG_plexin"/>
    <property type="match status" value="1"/>
</dbReference>
<feature type="transmembrane region" description="Helical" evidence="11">
    <location>
        <begin position="1028"/>
        <end position="1056"/>
    </location>
</feature>
<dbReference type="SMART" id="SM00423">
    <property type="entry name" value="PSI"/>
    <property type="match status" value="3"/>
</dbReference>
<dbReference type="SMART" id="SM00630">
    <property type="entry name" value="Sema"/>
    <property type="match status" value="1"/>
</dbReference>
<feature type="signal peptide" evidence="12">
    <location>
        <begin position="1"/>
        <end position="23"/>
    </location>
</feature>
<evidence type="ECO:0000256" key="12">
    <source>
        <dbReference type="SAM" id="SignalP"/>
    </source>
</evidence>
<evidence type="ECO:0000256" key="8">
    <source>
        <dbReference type="ARBA" id="ARBA00023157"/>
    </source>
</evidence>
<dbReference type="InterPro" id="IPR013783">
    <property type="entry name" value="Ig-like_fold"/>
</dbReference>
<evidence type="ECO:0000256" key="2">
    <source>
        <dbReference type="ARBA" id="ARBA00010297"/>
    </source>
</evidence>
<dbReference type="SUPFAM" id="SSF81296">
    <property type="entry name" value="E set domains"/>
    <property type="match status" value="1"/>
</dbReference>
<name>A0ABM0H1E8_SACKO</name>
<evidence type="ECO:0000256" key="10">
    <source>
        <dbReference type="PROSITE-ProRule" id="PRU00352"/>
    </source>
</evidence>
<evidence type="ECO:0000256" key="6">
    <source>
        <dbReference type="ARBA" id="ARBA00022989"/>
    </source>
</evidence>
<feature type="chain" id="PRO_5045901940" evidence="12">
    <location>
        <begin position="24"/>
        <end position="1087"/>
    </location>
</feature>
<dbReference type="SUPFAM" id="SSF101912">
    <property type="entry name" value="Sema domain"/>
    <property type="match status" value="1"/>
</dbReference>
<dbReference type="GeneID" id="100369158"/>
<keyword evidence="7 11" id="KW-0472">Membrane</keyword>
<dbReference type="InterPro" id="IPR031148">
    <property type="entry name" value="Plexin"/>
</dbReference>
<dbReference type="PANTHER" id="PTHR22625:SF70">
    <property type="entry name" value="PLEXIN A, ISOFORM A"/>
    <property type="match status" value="1"/>
</dbReference>
<dbReference type="SMART" id="SM00429">
    <property type="entry name" value="IPT"/>
    <property type="match status" value="1"/>
</dbReference>
<dbReference type="Pfam" id="PF18020">
    <property type="entry name" value="TIG_2"/>
    <property type="match status" value="1"/>
</dbReference>
<evidence type="ECO:0000313" key="14">
    <source>
        <dbReference type="Proteomes" id="UP000694865"/>
    </source>
</evidence>
<evidence type="ECO:0000256" key="5">
    <source>
        <dbReference type="ARBA" id="ARBA00022737"/>
    </source>
</evidence>
<dbReference type="Gene3D" id="2.60.40.10">
    <property type="entry name" value="Immunoglobulins"/>
    <property type="match status" value="3"/>
</dbReference>
<keyword evidence="8" id="KW-1015">Disulfide bond</keyword>
<protein>
    <submittedName>
        <fullName evidence="15">Plexin-A2-like</fullName>
    </submittedName>
</protein>
<dbReference type="InterPro" id="IPR014756">
    <property type="entry name" value="Ig_E-set"/>
</dbReference>
<evidence type="ECO:0000256" key="9">
    <source>
        <dbReference type="ARBA" id="ARBA00023180"/>
    </source>
</evidence>
<keyword evidence="4 12" id="KW-0732">Signal</keyword>
<keyword evidence="3 11" id="KW-0812">Transmembrane</keyword>
<evidence type="ECO:0000256" key="1">
    <source>
        <dbReference type="ARBA" id="ARBA00004251"/>
    </source>
</evidence>
<dbReference type="Gene3D" id="2.130.10.10">
    <property type="entry name" value="YVTN repeat-like/Quinoprotein amine dehydrogenase"/>
    <property type="match status" value="1"/>
</dbReference>
<keyword evidence="5" id="KW-0677">Repeat</keyword>
<organism evidence="14 15">
    <name type="scientific">Saccoglossus kowalevskii</name>
    <name type="common">Acorn worm</name>
    <dbReference type="NCBI Taxonomy" id="10224"/>
    <lineage>
        <taxon>Eukaryota</taxon>
        <taxon>Metazoa</taxon>
        <taxon>Hemichordata</taxon>
        <taxon>Enteropneusta</taxon>
        <taxon>Harrimaniidae</taxon>
        <taxon>Saccoglossus</taxon>
    </lineage>
</organism>
<evidence type="ECO:0000256" key="4">
    <source>
        <dbReference type="ARBA" id="ARBA00022729"/>
    </source>
</evidence>